<name>A0A377GP42_9FUSO</name>
<dbReference type="EMBL" id="UGGU01000002">
    <property type="protein sequence ID" value="STO28736.1"/>
    <property type="molecule type" value="Genomic_DNA"/>
</dbReference>
<dbReference type="AlphaFoldDB" id="A0A377GP42"/>
<dbReference type="RefSeq" id="WP_115268213.1">
    <property type="nucleotide sequence ID" value="NZ_UGGU01000002.1"/>
</dbReference>
<reference evidence="1 2" key="1">
    <citation type="submission" date="2018-06" db="EMBL/GenBank/DDBJ databases">
        <authorList>
            <consortium name="Pathogen Informatics"/>
            <person name="Doyle S."/>
        </authorList>
    </citation>
    <scope>NUCLEOTIDE SEQUENCE [LARGE SCALE GENOMIC DNA]</scope>
    <source>
        <strain evidence="1 2">NCTC10723</strain>
    </source>
</reference>
<evidence type="ECO:0000313" key="1">
    <source>
        <dbReference type="EMBL" id="STO28736.1"/>
    </source>
</evidence>
<sequence>MKSKSLDKQREEWSKYLHQQDRMMEFIEENTINLSMDSDGEYIRKINYTSNKDTLKIIEENLGKLEKFYKKINDNKKLHQNFPVILKGVENINININSATKSFPINRLDKEKLDKTLTLCTFETNVEPKTDPRFLTFYKLQEKYHLRFSFITLFRTIGYGQNKKSKEIKLCFVKIKYKDLLDLTNTNKLQIHISTGNQYILNVRKVGENRSKRYRYGFVILDKEARINKANKEAKRTHCLENTLEKYEFPFPTICKIYIKEKKGIQMNIF</sequence>
<accession>A0A377GP42</accession>
<organism evidence="1 2">
    <name type="scientific">Fusobacterium necrogenes</name>
    <dbReference type="NCBI Taxonomy" id="858"/>
    <lineage>
        <taxon>Bacteria</taxon>
        <taxon>Fusobacteriati</taxon>
        <taxon>Fusobacteriota</taxon>
        <taxon>Fusobacteriia</taxon>
        <taxon>Fusobacteriales</taxon>
        <taxon>Fusobacteriaceae</taxon>
        <taxon>Fusobacterium</taxon>
    </lineage>
</organism>
<keyword evidence="2" id="KW-1185">Reference proteome</keyword>
<protein>
    <submittedName>
        <fullName evidence="1">Uncharacterized protein</fullName>
    </submittedName>
</protein>
<evidence type="ECO:0000313" key="2">
    <source>
        <dbReference type="Proteomes" id="UP000255328"/>
    </source>
</evidence>
<dbReference type="Proteomes" id="UP000255328">
    <property type="component" value="Unassembled WGS sequence"/>
</dbReference>
<gene>
    <name evidence="1" type="ORF">NCTC10723_00047</name>
</gene>
<proteinExistence type="predicted"/>